<dbReference type="RefSeq" id="WP_092617820.1">
    <property type="nucleotide sequence ID" value="NZ_FNCV01000004.1"/>
</dbReference>
<proteinExistence type="predicted"/>
<keyword evidence="3" id="KW-1185">Reference proteome</keyword>
<dbReference type="Proteomes" id="UP000217076">
    <property type="component" value="Unassembled WGS sequence"/>
</dbReference>
<evidence type="ECO:0000313" key="2">
    <source>
        <dbReference type="EMBL" id="SDH08724.1"/>
    </source>
</evidence>
<evidence type="ECO:0000256" key="1">
    <source>
        <dbReference type="SAM" id="MobiDB-lite"/>
    </source>
</evidence>
<name>A0A1G7ZJ77_9PROT</name>
<reference evidence="3" key="1">
    <citation type="submission" date="2016-10" db="EMBL/GenBank/DDBJ databases">
        <authorList>
            <person name="Varghese N."/>
            <person name="Submissions S."/>
        </authorList>
    </citation>
    <scope>NUCLEOTIDE SEQUENCE [LARGE SCALE GENOMIC DNA]</scope>
    <source>
        <strain evidence="3">930I</strain>
    </source>
</reference>
<dbReference type="OrthoDB" id="5455460at2"/>
<dbReference type="AlphaFoldDB" id="A0A1G7ZJ77"/>
<evidence type="ECO:0000313" key="3">
    <source>
        <dbReference type="Proteomes" id="UP000217076"/>
    </source>
</evidence>
<dbReference type="SUPFAM" id="SSF75708">
    <property type="entry name" value="Chemotaxis phosphatase CheZ"/>
    <property type="match status" value="1"/>
</dbReference>
<dbReference type="Gene3D" id="1.10.287.500">
    <property type="entry name" value="Helix hairpin bin"/>
    <property type="match status" value="1"/>
</dbReference>
<organism evidence="2 3">
    <name type="scientific">Roseospirillum parvum</name>
    <dbReference type="NCBI Taxonomy" id="83401"/>
    <lineage>
        <taxon>Bacteria</taxon>
        <taxon>Pseudomonadati</taxon>
        <taxon>Pseudomonadota</taxon>
        <taxon>Alphaproteobacteria</taxon>
        <taxon>Rhodospirillales</taxon>
        <taxon>Rhodospirillaceae</taxon>
        <taxon>Roseospirillum</taxon>
    </lineage>
</organism>
<protein>
    <submittedName>
        <fullName evidence="2">Uncharacterized protein</fullName>
    </submittedName>
</protein>
<gene>
    <name evidence="2" type="ORF">SAMN05421742_104125</name>
</gene>
<dbReference type="STRING" id="83401.SAMN05421742_104125"/>
<sequence>MPPRIPADVALTAAIRQLEQAVAEQERAANRILGLAELLVERQPGEAERLRVEGIMEACGFQDITGQRLRKVGNLLKHLARELDVTIPPPPADADGASGKPRPGLSQQEVDRLLRRRP</sequence>
<feature type="region of interest" description="Disordered" evidence="1">
    <location>
        <begin position="85"/>
        <end position="118"/>
    </location>
</feature>
<feature type="compositionally biased region" description="Basic and acidic residues" evidence="1">
    <location>
        <begin position="109"/>
        <end position="118"/>
    </location>
</feature>
<dbReference type="EMBL" id="FNCV01000004">
    <property type="protein sequence ID" value="SDH08724.1"/>
    <property type="molecule type" value="Genomic_DNA"/>
</dbReference>
<accession>A0A1G7ZJ77</accession>